<dbReference type="Gene3D" id="3.40.50.720">
    <property type="entry name" value="NAD(P)-binding Rossmann-like Domain"/>
    <property type="match status" value="1"/>
</dbReference>
<gene>
    <name evidence="2" type="ORF">V3328_00555</name>
</gene>
<dbReference type="InterPro" id="IPR002347">
    <property type="entry name" value="SDR_fam"/>
</dbReference>
<dbReference type="RefSeq" id="WP_340327684.1">
    <property type="nucleotide sequence ID" value="NZ_JAZHOF010000001.1"/>
</dbReference>
<dbReference type="SUPFAM" id="SSF51735">
    <property type="entry name" value="NAD(P)-binding Rossmann-fold domains"/>
    <property type="match status" value="1"/>
</dbReference>
<evidence type="ECO:0000313" key="2">
    <source>
        <dbReference type="EMBL" id="MEJ8569943.1"/>
    </source>
</evidence>
<dbReference type="Pfam" id="PF13561">
    <property type="entry name" value="adh_short_C2"/>
    <property type="match status" value="1"/>
</dbReference>
<dbReference type="PRINTS" id="PR00081">
    <property type="entry name" value="GDHRDH"/>
</dbReference>
<name>A0AAW9RPF4_9HYPH</name>
<evidence type="ECO:0000313" key="3">
    <source>
        <dbReference type="Proteomes" id="UP001378188"/>
    </source>
</evidence>
<dbReference type="Proteomes" id="UP001378188">
    <property type="component" value="Unassembled WGS sequence"/>
</dbReference>
<dbReference type="PANTHER" id="PTHR42879">
    <property type="entry name" value="3-OXOACYL-(ACYL-CARRIER-PROTEIN) REDUCTASE"/>
    <property type="match status" value="1"/>
</dbReference>
<evidence type="ECO:0000256" key="1">
    <source>
        <dbReference type="ARBA" id="ARBA00006484"/>
    </source>
</evidence>
<dbReference type="PANTHER" id="PTHR42879:SF6">
    <property type="entry name" value="NADPH-DEPENDENT REDUCTASE BACG"/>
    <property type="match status" value="1"/>
</dbReference>
<accession>A0AAW9RPF4</accession>
<reference evidence="2 3" key="1">
    <citation type="submission" date="2024-02" db="EMBL/GenBank/DDBJ databases">
        <title>Genome analysis and characterization of Microbaculum marinisediminis sp. nov., isolated from marine sediment.</title>
        <authorList>
            <person name="Du Z.-J."/>
            <person name="Ye Y.-Q."/>
            <person name="Zhang Z.-R."/>
            <person name="Yuan S.-M."/>
            <person name="Zhang X.-Y."/>
        </authorList>
    </citation>
    <scope>NUCLEOTIDE SEQUENCE [LARGE SCALE GENOMIC DNA]</scope>
    <source>
        <strain evidence="2 3">SDUM1044001</strain>
    </source>
</reference>
<keyword evidence="3" id="KW-1185">Reference proteome</keyword>
<sequence length="259" mass="27513">MDLGIAGKTAIVCASTQGLGRACAEALLAEGVDVTINGRHEDRTRDVAAELAGLAGRDVGWVAADITTRDGRERLIAACESPDILITNNAGPTPGAFQELDEEDWLAALNTHMLAPLALVRAVLPGMRSRKFGRIVTITSAMVTRPNAGMEISTGPRTGLTAVLKAVSRDAVRDNVTINNMLPERIDTPRQIQMAHRIAKREGVDYDEARRIQAQMVAAGRLGLPEEFGAACAFLCSVQAAFIAGQNLRLDGGSYPGLV</sequence>
<protein>
    <submittedName>
        <fullName evidence="2">SDR family oxidoreductase</fullName>
    </submittedName>
</protein>
<dbReference type="InterPro" id="IPR050259">
    <property type="entry name" value="SDR"/>
</dbReference>
<dbReference type="AlphaFoldDB" id="A0AAW9RPF4"/>
<organism evidence="2 3">
    <name type="scientific">Microbaculum marinum</name>
    <dbReference type="NCBI Taxonomy" id="1764581"/>
    <lineage>
        <taxon>Bacteria</taxon>
        <taxon>Pseudomonadati</taxon>
        <taxon>Pseudomonadota</taxon>
        <taxon>Alphaproteobacteria</taxon>
        <taxon>Hyphomicrobiales</taxon>
        <taxon>Tepidamorphaceae</taxon>
        <taxon>Microbaculum</taxon>
    </lineage>
</organism>
<comment type="similarity">
    <text evidence="1">Belongs to the short-chain dehydrogenases/reductases (SDR) family.</text>
</comment>
<dbReference type="InterPro" id="IPR036291">
    <property type="entry name" value="NAD(P)-bd_dom_sf"/>
</dbReference>
<dbReference type="EMBL" id="JAZHOF010000001">
    <property type="protein sequence ID" value="MEJ8569943.1"/>
    <property type="molecule type" value="Genomic_DNA"/>
</dbReference>
<comment type="caution">
    <text evidence="2">The sequence shown here is derived from an EMBL/GenBank/DDBJ whole genome shotgun (WGS) entry which is preliminary data.</text>
</comment>
<proteinExistence type="inferred from homology"/>